<dbReference type="InterPro" id="IPR011711">
    <property type="entry name" value="GntR_C"/>
</dbReference>
<dbReference type="InterPro" id="IPR036390">
    <property type="entry name" value="WH_DNA-bd_sf"/>
</dbReference>
<dbReference type="PANTHER" id="PTHR43537">
    <property type="entry name" value="TRANSCRIPTIONAL REGULATOR, GNTR FAMILY"/>
    <property type="match status" value="1"/>
</dbReference>
<evidence type="ECO:0000313" key="9">
    <source>
        <dbReference type="Proteomes" id="UP001066327"/>
    </source>
</evidence>
<dbReference type="SMART" id="SM00345">
    <property type="entry name" value="HTH_GNTR"/>
    <property type="match status" value="1"/>
</dbReference>
<keyword evidence="3" id="KW-0804">Transcription</keyword>
<dbReference type="PRINTS" id="PR00035">
    <property type="entry name" value="HTHGNTR"/>
</dbReference>
<sequence>MVVRSEGTRKRETRKRETNGDRPIPIAAGGSSLLRPLKAAEVIARNIVGDIRAQNLRPGDGLPSEAAMLTQYGVSRESLREGLRLLEVQGMIAIRRGPGGGPVVGSVGAAHLGRVSALFFHMSGATYQELFEAWVWGQGELAERAARHPDADTRASTMAPFMDGHHHESDELLEGYLEEHAGFHGAVASLVRNRVLELSLESYGQIVAHHVAMVDDPRTLRSVLVDDHHKIARAVAAGQPKRARDLMEEHLRGVVDYCRDRLGGSLDSAIEWL</sequence>
<dbReference type="EMBL" id="CP130956">
    <property type="protein sequence ID" value="WLF51766.1"/>
    <property type="molecule type" value="Genomic_DNA"/>
</dbReference>
<dbReference type="PROSITE" id="PS50949">
    <property type="entry name" value="HTH_GNTR"/>
    <property type="match status" value="1"/>
</dbReference>
<keyword evidence="1" id="KW-0805">Transcription regulation</keyword>
<dbReference type="AlphaFoldDB" id="A0AAX3YSI6"/>
<evidence type="ECO:0000313" key="6">
    <source>
        <dbReference type="EMBL" id="MCZ4589256.1"/>
    </source>
</evidence>
<evidence type="ECO:0000256" key="2">
    <source>
        <dbReference type="ARBA" id="ARBA00023125"/>
    </source>
</evidence>
<name>A0AAX3YSI6_RHOOP</name>
<keyword evidence="8" id="KW-0614">Plasmid</keyword>
<dbReference type="EMBL" id="CP130956">
    <property type="protein sequence ID" value="WLF52437.1"/>
    <property type="molecule type" value="Genomic_DNA"/>
</dbReference>
<gene>
    <name evidence="6" type="ORF">O4328_37380</name>
    <name evidence="7" type="ORF">Q5707_40505</name>
    <name evidence="8" type="ORF">Q5707_44490</name>
</gene>
<dbReference type="GO" id="GO:0003677">
    <property type="term" value="F:DNA binding"/>
    <property type="evidence" value="ECO:0007669"/>
    <property type="project" value="UniProtKB-KW"/>
</dbReference>
<feature type="compositionally biased region" description="Basic and acidic residues" evidence="4">
    <location>
        <begin position="1"/>
        <end position="20"/>
    </location>
</feature>
<proteinExistence type="predicted"/>
<reference evidence="6" key="1">
    <citation type="submission" date="2022-12" db="EMBL/GenBank/DDBJ databases">
        <authorList>
            <person name="Krivoruchko A.V."/>
            <person name="Elkin A."/>
        </authorList>
    </citation>
    <scope>NUCLEOTIDE SEQUENCE</scope>
    <source>
        <strain evidence="6">IEGM 249</strain>
    </source>
</reference>
<dbReference type="EMBL" id="JAPWIS010000030">
    <property type="protein sequence ID" value="MCZ4589256.1"/>
    <property type="molecule type" value="Genomic_DNA"/>
</dbReference>
<evidence type="ECO:0000259" key="5">
    <source>
        <dbReference type="PROSITE" id="PS50949"/>
    </source>
</evidence>
<keyword evidence="9" id="KW-1185">Reference proteome</keyword>
<dbReference type="Gene3D" id="1.20.120.530">
    <property type="entry name" value="GntR ligand-binding domain-like"/>
    <property type="match status" value="1"/>
</dbReference>
<protein>
    <submittedName>
        <fullName evidence="8">GntR family transcriptional regulator</fullName>
    </submittedName>
</protein>
<dbReference type="Gene3D" id="1.10.10.10">
    <property type="entry name" value="Winged helix-like DNA-binding domain superfamily/Winged helix DNA-binding domain"/>
    <property type="match status" value="1"/>
</dbReference>
<dbReference type="InterPro" id="IPR008920">
    <property type="entry name" value="TF_FadR/GntR_C"/>
</dbReference>
<dbReference type="Pfam" id="PF00392">
    <property type="entry name" value="GntR"/>
    <property type="match status" value="1"/>
</dbReference>
<accession>A0AAX3YSI6</accession>
<dbReference type="SUPFAM" id="SSF48008">
    <property type="entry name" value="GntR ligand-binding domain-like"/>
    <property type="match status" value="1"/>
</dbReference>
<dbReference type="InterPro" id="IPR036388">
    <property type="entry name" value="WH-like_DNA-bd_sf"/>
</dbReference>
<dbReference type="RefSeq" id="WP_167119990.1">
    <property type="nucleotide sequence ID" value="NZ_CP130956.1"/>
</dbReference>
<evidence type="ECO:0000256" key="1">
    <source>
        <dbReference type="ARBA" id="ARBA00023015"/>
    </source>
</evidence>
<evidence type="ECO:0000313" key="7">
    <source>
        <dbReference type="EMBL" id="WLF51766.1"/>
    </source>
</evidence>
<keyword evidence="2" id="KW-0238">DNA-binding</keyword>
<organism evidence="8 10">
    <name type="scientific">Rhodococcus opacus</name>
    <name type="common">Nocardia opaca</name>
    <dbReference type="NCBI Taxonomy" id="37919"/>
    <lineage>
        <taxon>Bacteria</taxon>
        <taxon>Bacillati</taxon>
        <taxon>Actinomycetota</taxon>
        <taxon>Actinomycetes</taxon>
        <taxon>Mycobacteriales</taxon>
        <taxon>Nocardiaceae</taxon>
        <taxon>Rhodococcus</taxon>
    </lineage>
</organism>
<dbReference type="PANTHER" id="PTHR43537:SF5">
    <property type="entry name" value="UXU OPERON TRANSCRIPTIONAL REGULATOR"/>
    <property type="match status" value="1"/>
</dbReference>
<evidence type="ECO:0000256" key="3">
    <source>
        <dbReference type="ARBA" id="ARBA00023163"/>
    </source>
</evidence>
<dbReference type="SUPFAM" id="SSF46785">
    <property type="entry name" value="Winged helix' DNA-binding domain"/>
    <property type="match status" value="1"/>
</dbReference>
<evidence type="ECO:0000313" key="10">
    <source>
        <dbReference type="Proteomes" id="UP001231166"/>
    </source>
</evidence>
<dbReference type="Proteomes" id="UP001231166">
    <property type="component" value="Plasmid pRho-VOC14-L"/>
</dbReference>
<dbReference type="SMART" id="SM00895">
    <property type="entry name" value="FCD"/>
    <property type="match status" value="1"/>
</dbReference>
<feature type="domain" description="HTH gntR-type" evidence="5">
    <location>
        <begin position="37"/>
        <end position="107"/>
    </location>
</feature>
<geneLocation type="plasmid" evidence="8 10">
    <name>pRho-VOC14-L</name>
</geneLocation>
<evidence type="ECO:0000256" key="4">
    <source>
        <dbReference type="SAM" id="MobiDB-lite"/>
    </source>
</evidence>
<reference evidence="8" key="2">
    <citation type="submission" date="2023-07" db="EMBL/GenBank/DDBJ databases">
        <title>Genomic analysis of Rhodococcus opacus VOC-14 with glycol ethers degradation activity.</title>
        <authorList>
            <person name="Narkevich D.A."/>
            <person name="Hlushen A.M."/>
            <person name="Akhremchuk A.E."/>
            <person name="Sikolenko M.A."/>
            <person name="Valentovich L.N."/>
        </authorList>
    </citation>
    <scope>NUCLEOTIDE SEQUENCE</scope>
    <source>
        <strain evidence="8">VOC-14</strain>
        <plasmid evidence="8">pRho-VOC14-L</plasmid>
    </source>
</reference>
<dbReference type="Pfam" id="PF07729">
    <property type="entry name" value="FCD"/>
    <property type="match status" value="1"/>
</dbReference>
<dbReference type="Proteomes" id="UP001066327">
    <property type="component" value="Unassembled WGS sequence"/>
</dbReference>
<dbReference type="InterPro" id="IPR000524">
    <property type="entry name" value="Tscrpt_reg_HTH_GntR"/>
</dbReference>
<feature type="region of interest" description="Disordered" evidence="4">
    <location>
        <begin position="1"/>
        <end position="27"/>
    </location>
</feature>
<dbReference type="GO" id="GO:0003700">
    <property type="term" value="F:DNA-binding transcription factor activity"/>
    <property type="evidence" value="ECO:0007669"/>
    <property type="project" value="InterPro"/>
</dbReference>
<evidence type="ECO:0000313" key="8">
    <source>
        <dbReference type="EMBL" id="WLF52437.1"/>
    </source>
</evidence>